<organism evidence="2">
    <name type="scientific">Cladocopium goreaui</name>
    <dbReference type="NCBI Taxonomy" id="2562237"/>
    <lineage>
        <taxon>Eukaryota</taxon>
        <taxon>Sar</taxon>
        <taxon>Alveolata</taxon>
        <taxon>Dinophyceae</taxon>
        <taxon>Suessiales</taxon>
        <taxon>Symbiodiniaceae</taxon>
        <taxon>Cladocopium</taxon>
    </lineage>
</organism>
<dbReference type="EMBL" id="CAMXCT020001407">
    <property type="protein sequence ID" value="CAL1143194.1"/>
    <property type="molecule type" value="Genomic_DNA"/>
</dbReference>
<dbReference type="EMBL" id="CAMXCT030001407">
    <property type="protein sequence ID" value="CAL4777131.1"/>
    <property type="molecule type" value="Genomic_DNA"/>
</dbReference>
<reference evidence="2" key="1">
    <citation type="submission" date="2022-10" db="EMBL/GenBank/DDBJ databases">
        <authorList>
            <person name="Chen Y."/>
            <person name="Dougan E. K."/>
            <person name="Chan C."/>
            <person name="Rhodes N."/>
            <person name="Thang M."/>
        </authorList>
    </citation>
    <scope>NUCLEOTIDE SEQUENCE</scope>
</reference>
<protein>
    <submittedName>
        <fullName evidence="3">Histidine--tRNA ligase</fullName>
    </submittedName>
</protein>
<keyword evidence="3" id="KW-0436">Ligase</keyword>
<proteinExistence type="inferred from homology"/>
<comment type="similarity">
    <text evidence="1">Belongs to the protein kinase superfamily. ADCK protein kinase family.</text>
</comment>
<dbReference type="Proteomes" id="UP001152797">
    <property type="component" value="Unassembled WGS sequence"/>
</dbReference>
<keyword evidence="4" id="KW-1185">Reference proteome</keyword>
<reference evidence="3 4" key="2">
    <citation type="submission" date="2024-05" db="EMBL/GenBank/DDBJ databases">
        <authorList>
            <person name="Chen Y."/>
            <person name="Shah S."/>
            <person name="Dougan E. K."/>
            <person name="Thang M."/>
            <person name="Chan C."/>
        </authorList>
    </citation>
    <scope>NUCLEOTIDE SEQUENCE [LARGE SCALE GENOMIC DNA]</scope>
</reference>
<gene>
    <name evidence="2" type="ORF">C1SCF055_LOCUS16859</name>
</gene>
<name>A0A9P1CDM5_9DINO</name>
<evidence type="ECO:0000313" key="3">
    <source>
        <dbReference type="EMBL" id="CAL4777131.1"/>
    </source>
</evidence>
<dbReference type="AlphaFoldDB" id="A0A9P1CDM5"/>
<evidence type="ECO:0000313" key="4">
    <source>
        <dbReference type="Proteomes" id="UP001152797"/>
    </source>
</evidence>
<dbReference type="GO" id="GO:0016874">
    <property type="term" value="F:ligase activity"/>
    <property type="evidence" value="ECO:0007669"/>
    <property type="project" value="UniProtKB-KW"/>
</dbReference>
<dbReference type="OrthoDB" id="446890at2759"/>
<dbReference type="PANTHER" id="PTHR10566">
    <property type="entry name" value="CHAPERONE-ACTIVITY OF BC1 COMPLEX CABC1 -RELATED"/>
    <property type="match status" value="1"/>
</dbReference>
<comment type="caution">
    <text evidence="2">The sequence shown here is derived from an EMBL/GenBank/DDBJ whole genome shotgun (WGS) entry which is preliminary data.</text>
</comment>
<evidence type="ECO:0000256" key="1">
    <source>
        <dbReference type="ARBA" id="ARBA00009670"/>
    </source>
</evidence>
<sequence length="425" mass="46593">MLLSHTWRCRPSILPPHPSPVEPQRAGAAHGVTLVTAVTVVSVVSGRRGRRGTSARAVQLPSPYSAEKVAEACGSDVGAVLGRVWQILRRCGAWLLAEPWRRPEDARLAAELRHGLVDLGPSFVKVGQLLSSRVDLLPHELPGDGDHDRKRRNDILNDLFCFPFDTAVLVLRLESFLEISLADTQWSWRGAPLDYVASLQRGAERQLVAEWKRRFSSGHWEIMDGQLEEIDAFRTAKDVKAGTALLFESSACRAAAGPNACEQMARQLEGHARYQEVLQLKGNRFTGETRNPLQSILASNARVCSREPKMVALFVTCSKVPHSCHPNAFLDADGSHGDVLGNLRRLQTVQDCPEGKVDLEDPHNIAQIVQGAGFIALAMWLIFANNSKVAVAQKAPLEQRHAVCATISTAVAFLGYSRCIRVGMG</sequence>
<dbReference type="InterPro" id="IPR050154">
    <property type="entry name" value="UbiB_kinase"/>
</dbReference>
<dbReference type="PANTHER" id="PTHR10566:SF113">
    <property type="entry name" value="PROTEIN ACTIVITY OF BC1 COMPLEX KINASE 7, CHLOROPLASTIC"/>
    <property type="match status" value="1"/>
</dbReference>
<accession>A0A9P1CDM5</accession>
<evidence type="ECO:0000313" key="2">
    <source>
        <dbReference type="EMBL" id="CAI3989819.1"/>
    </source>
</evidence>
<dbReference type="EMBL" id="CAMXCT010001407">
    <property type="protein sequence ID" value="CAI3989819.1"/>
    <property type="molecule type" value="Genomic_DNA"/>
</dbReference>